<gene>
    <name evidence="3" type="ORF">D5400_04410</name>
</gene>
<dbReference type="InterPro" id="IPR006015">
    <property type="entry name" value="Universal_stress_UspA"/>
</dbReference>
<reference evidence="3 4" key="1">
    <citation type="submission" date="2018-09" db="EMBL/GenBank/DDBJ databases">
        <title>Marinorhizobium profundi gen. nov., sp. nov., isolated from a deep-sea sediment sample from the New Britain Trench and proposal of Marinorhizobiaceae fam. nov. in the order Rhizobiales of the class Alphaproteobacteria.</title>
        <authorList>
            <person name="Cao J."/>
        </authorList>
    </citation>
    <scope>NUCLEOTIDE SEQUENCE [LARGE SCALE GENOMIC DNA]</scope>
    <source>
        <strain evidence="3 4">WS11</strain>
    </source>
</reference>
<dbReference type="PRINTS" id="PR01438">
    <property type="entry name" value="UNVRSLSTRESS"/>
</dbReference>
<dbReference type="CDD" id="cd00293">
    <property type="entry name" value="USP-like"/>
    <property type="match status" value="1"/>
</dbReference>
<organism evidence="3 4">
    <name type="scientific">Georhizobium profundi</name>
    <dbReference type="NCBI Taxonomy" id="2341112"/>
    <lineage>
        <taxon>Bacteria</taxon>
        <taxon>Pseudomonadati</taxon>
        <taxon>Pseudomonadota</taxon>
        <taxon>Alphaproteobacteria</taxon>
        <taxon>Hyphomicrobiales</taxon>
        <taxon>Rhizobiaceae</taxon>
        <taxon>Georhizobium</taxon>
    </lineage>
</organism>
<accession>A0A3S9B0Y1</accession>
<evidence type="ECO:0000313" key="3">
    <source>
        <dbReference type="EMBL" id="AZN70614.1"/>
    </source>
</evidence>
<name>A0A3S9B0Y1_9HYPH</name>
<dbReference type="Proteomes" id="UP000268192">
    <property type="component" value="Chromosome"/>
</dbReference>
<comment type="similarity">
    <text evidence="1">Belongs to the universal stress protein A family.</text>
</comment>
<evidence type="ECO:0000256" key="1">
    <source>
        <dbReference type="ARBA" id="ARBA00008791"/>
    </source>
</evidence>
<dbReference type="Gene3D" id="3.40.50.12370">
    <property type="match status" value="1"/>
</dbReference>
<dbReference type="EMBL" id="CP032509">
    <property type="protein sequence ID" value="AZN70614.1"/>
    <property type="molecule type" value="Genomic_DNA"/>
</dbReference>
<dbReference type="SUPFAM" id="SSF52402">
    <property type="entry name" value="Adenine nucleotide alpha hydrolases-like"/>
    <property type="match status" value="2"/>
</dbReference>
<dbReference type="KEGG" id="abaw:D5400_04410"/>
<evidence type="ECO:0000259" key="2">
    <source>
        <dbReference type="Pfam" id="PF00582"/>
    </source>
</evidence>
<keyword evidence="4" id="KW-1185">Reference proteome</keyword>
<proteinExistence type="inferred from homology"/>
<protein>
    <submittedName>
        <fullName evidence="3">Universal stress protein</fullName>
    </submittedName>
</protein>
<feature type="domain" description="UspA" evidence="2">
    <location>
        <begin position="167"/>
        <end position="289"/>
    </location>
</feature>
<evidence type="ECO:0000313" key="4">
    <source>
        <dbReference type="Proteomes" id="UP000268192"/>
    </source>
</evidence>
<dbReference type="InterPro" id="IPR006016">
    <property type="entry name" value="UspA"/>
</dbReference>
<dbReference type="PANTHER" id="PTHR46268:SF15">
    <property type="entry name" value="UNIVERSAL STRESS PROTEIN HP_0031"/>
    <property type="match status" value="1"/>
</dbReference>
<sequence>MQLKLHVSQQATFMKSRVLLCFIEENGPSALLENAIAMGQDDGLHVRCVVVAAAPLMPIGTRRAETWQHWKEAQKQVKAALEHRVASVSAQLQRHDVEGEVLHLIIEGNTIADVAGLYARYADITIAAAPTKASSRFHREIVEGLIFRSGRPFLLVPETSSATLKPRRVLIGWNGSIPAARALTASLDMLASAEAVTVCMIDPVAREWANGEEPGFDIAVYLAHHDIRADVEIVDSRGQDAGLVLLDKAREKGADLLVMGAYGHSRLVEWIIGGSTREVLAAAHLPVLFAH</sequence>
<dbReference type="PANTHER" id="PTHR46268">
    <property type="entry name" value="STRESS RESPONSE PROTEIN NHAX"/>
    <property type="match status" value="1"/>
</dbReference>
<dbReference type="Pfam" id="PF00582">
    <property type="entry name" value="Usp"/>
    <property type="match status" value="1"/>
</dbReference>
<dbReference type="AlphaFoldDB" id="A0A3S9B0Y1"/>